<dbReference type="EMBL" id="CP079105">
    <property type="protein sequence ID" value="QXQ12705.1"/>
    <property type="molecule type" value="Genomic_DNA"/>
</dbReference>
<reference evidence="2" key="1">
    <citation type="submission" date="2021-07" db="EMBL/GenBank/DDBJ databases">
        <title>Candidatus Kaistella beijingensis sp. nov. isolated from a municipal wastewater treatment plant is involved in sludge foaming.</title>
        <authorList>
            <person name="Song Y."/>
            <person name="Liu S.-J."/>
        </authorList>
    </citation>
    <scope>NUCLEOTIDE SEQUENCE</scope>
    <source>
        <strain evidence="2">DSM 43998</strain>
    </source>
</reference>
<feature type="domain" description="HTH cro/C1-type" evidence="1">
    <location>
        <begin position="5"/>
        <end position="59"/>
    </location>
</feature>
<dbReference type="Pfam" id="PF01381">
    <property type="entry name" value="HTH_3"/>
    <property type="match status" value="1"/>
</dbReference>
<dbReference type="InterPro" id="IPR010982">
    <property type="entry name" value="Lambda_DNA-bd_dom_sf"/>
</dbReference>
<name>A0ABX8S870_9ACTN</name>
<evidence type="ECO:0000313" key="2">
    <source>
        <dbReference type="EMBL" id="QXQ12705.1"/>
    </source>
</evidence>
<dbReference type="PROSITE" id="PS50943">
    <property type="entry name" value="HTH_CROC1"/>
    <property type="match status" value="1"/>
</dbReference>
<dbReference type="CDD" id="cd00093">
    <property type="entry name" value="HTH_XRE"/>
    <property type="match status" value="1"/>
</dbReference>
<dbReference type="Proteomes" id="UP000887023">
    <property type="component" value="Chromosome"/>
</dbReference>
<dbReference type="RefSeq" id="WP_066467729.1">
    <property type="nucleotide sequence ID" value="NZ_CBCRUZ010000012.1"/>
</dbReference>
<gene>
    <name evidence="2" type="ORF">KV203_12190</name>
</gene>
<accession>A0ABX8S870</accession>
<organism evidence="2 3">
    <name type="scientific">Skermania pinensis</name>
    <dbReference type="NCBI Taxonomy" id="39122"/>
    <lineage>
        <taxon>Bacteria</taxon>
        <taxon>Bacillati</taxon>
        <taxon>Actinomycetota</taxon>
        <taxon>Actinomycetes</taxon>
        <taxon>Mycobacteriales</taxon>
        <taxon>Gordoniaceae</taxon>
        <taxon>Skermania</taxon>
    </lineage>
</organism>
<dbReference type="SMART" id="SM00530">
    <property type="entry name" value="HTH_XRE"/>
    <property type="match status" value="1"/>
</dbReference>
<keyword evidence="3" id="KW-1185">Reference proteome</keyword>
<evidence type="ECO:0000259" key="1">
    <source>
        <dbReference type="PROSITE" id="PS50943"/>
    </source>
</evidence>
<dbReference type="InterPro" id="IPR001387">
    <property type="entry name" value="Cro/C1-type_HTH"/>
</dbReference>
<sequence>MSEIMRARRQQLGLSQAQLAKDVGVHLRQIARYEAGEQQPLLAVAVALAEALSISVAELAGQIPRAIDLAGDWWMAWQTWKDRAERIDVHEATLRQHGDFIGVDAGRAGDLEAGSYRWRGELRLWDNEALMGWYRAAESGVRSKGTIYFALHPHGGHAEGRWVGLSYDGSVISGRGSMSRDRDHARQLVLDAMGRELVRK</sequence>
<dbReference type="SUPFAM" id="SSF47413">
    <property type="entry name" value="lambda repressor-like DNA-binding domains"/>
    <property type="match status" value="1"/>
</dbReference>
<dbReference type="Gene3D" id="1.10.260.40">
    <property type="entry name" value="lambda repressor-like DNA-binding domains"/>
    <property type="match status" value="1"/>
</dbReference>
<proteinExistence type="predicted"/>
<evidence type="ECO:0000313" key="3">
    <source>
        <dbReference type="Proteomes" id="UP000887023"/>
    </source>
</evidence>
<protein>
    <submittedName>
        <fullName evidence="2">Helix-turn-helix domain-containing protein</fullName>
    </submittedName>
</protein>